<evidence type="ECO:0000313" key="3">
    <source>
        <dbReference type="EMBL" id="MBS2961708.1"/>
    </source>
</evidence>
<keyword evidence="4" id="KW-1185">Reference proteome</keyword>
<accession>A0A8J7WGF8</accession>
<keyword evidence="2" id="KW-1133">Transmembrane helix</keyword>
<sequence length="146" mass="15271">MPDEPRETPAAGRAAERPDSGPNSEAEHLTLREPFTATGETFAVPVPDYPTLQEATVASGPEHPRASARQRPKPSTRGAADPVSIGVGLVFFLLGGAYLLASGGHLTVNAGWTGSFLLLGLGLSGVVGAFVRARRESHTRSSRGDR</sequence>
<evidence type="ECO:0000256" key="2">
    <source>
        <dbReference type="SAM" id="Phobius"/>
    </source>
</evidence>
<proteinExistence type="predicted"/>
<dbReference type="RefSeq" id="WP_211463636.1">
    <property type="nucleotide sequence ID" value="NZ_JAGSXH010000003.1"/>
</dbReference>
<evidence type="ECO:0000256" key="1">
    <source>
        <dbReference type="SAM" id="MobiDB-lite"/>
    </source>
</evidence>
<feature type="transmembrane region" description="Helical" evidence="2">
    <location>
        <begin position="112"/>
        <end position="133"/>
    </location>
</feature>
<name>A0A8J7WGF8_9ACTN</name>
<reference evidence="3" key="1">
    <citation type="submission" date="2021-04" db="EMBL/GenBank/DDBJ databases">
        <title>Genome based classification of Actinospica acidithermotolerans sp. nov., an actinobacterium isolated from an Indonesian hot spring.</title>
        <authorList>
            <person name="Kusuma A.B."/>
            <person name="Putra K.E."/>
            <person name="Nafisah S."/>
            <person name="Loh J."/>
            <person name="Nouioui I."/>
            <person name="Goodfellow M."/>
        </authorList>
    </citation>
    <scope>NUCLEOTIDE SEQUENCE</scope>
    <source>
        <strain evidence="3">DSM 45618</strain>
    </source>
</reference>
<dbReference type="EMBL" id="JAGSXH010000003">
    <property type="protein sequence ID" value="MBS2961708.1"/>
    <property type="molecule type" value="Genomic_DNA"/>
</dbReference>
<evidence type="ECO:0000313" key="4">
    <source>
        <dbReference type="Proteomes" id="UP000677913"/>
    </source>
</evidence>
<organism evidence="3 4">
    <name type="scientific">Actinocrinis puniceicyclus</name>
    <dbReference type="NCBI Taxonomy" id="977794"/>
    <lineage>
        <taxon>Bacteria</taxon>
        <taxon>Bacillati</taxon>
        <taxon>Actinomycetota</taxon>
        <taxon>Actinomycetes</taxon>
        <taxon>Catenulisporales</taxon>
        <taxon>Actinospicaceae</taxon>
        <taxon>Actinocrinis</taxon>
    </lineage>
</organism>
<feature type="transmembrane region" description="Helical" evidence="2">
    <location>
        <begin position="79"/>
        <end position="100"/>
    </location>
</feature>
<gene>
    <name evidence="3" type="ORF">KGA66_01520</name>
</gene>
<dbReference type="Proteomes" id="UP000677913">
    <property type="component" value="Unassembled WGS sequence"/>
</dbReference>
<protein>
    <submittedName>
        <fullName evidence="3">Uncharacterized protein</fullName>
    </submittedName>
</protein>
<feature type="compositionally biased region" description="Basic and acidic residues" evidence="1">
    <location>
        <begin position="14"/>
        <end position="31"/>
    </location>
</feature>
<dbReference type="AlphaFoldDB" id="A0A8J7WGF8"/>
<feature type="region of interest" description="Disordered" evidence="1">
    <location>
        <begin position="1"/>
        <end position="80"/>
    </location>
</feature>
<comment type="caution">
    <text evidence="3">The sequence shown here is derived from an EMBL/GenBank/DDBJ whole genome shotgun (WGS) entry which is preliminary data.</text>
</comment>
<keyword evidence="2" id="KW-0472">Membrane</keyword>
<keyword evidence="2" id="KW-0812">Transmembrane</keyword>